<dbReference type="InterPro" id="IPR050142">
    <property type="entry name" value="MADS-box/MEF2_TF"/>
</dbReference>
<dbReference type="FunFam" id="3.40.1810.10:FF:000024">
    <property type="entry name" value="Agamous-like MADS-box protein AGL80"/>
    <property type="match status" value="1"/>
</dbReference>
<keyword evidence="3" id="KW-0238">DNA-binding</keyword>
<dbReference type="InterPro" id="IPR036879">
    <property type="entry name" value="TF_MADSbox_sf"/>
</dbReference>
<dbReference type="SUPFAM" id="SSF55455">
    <property type="entry name" value="SRF-like"/>
    <property type="match status" value="1"/>
</dbReference>
<evidence type="ECO:0000256" key="1">
    <source>
        <dbReference type="ARBA" id="ARBA00004123"/>
    </source>
</evidence>
<dbReference type="GO" id="GO:0000987">
    <property type="term" value="F:cis-regulatory region sequence-specific DNA binding"/>
    <property type="evidence" value="ECO:0007669"/>
    <property type="project" value="InterPro"/>
</dbReference>
<organism evidence="8 9">
    <name type="scientific">Musa balbisiana</name>
    <name type="common">Banana</name>
    <dbReference type="NCBI Taxonomy" id="52838"/>
    <lineage>
        <taxon>Eukaryota</taxon>
        <taxon>Viridiplantae</taxon>
        <taxon>Streptophyta</taxon>
        <taxon>Embryophyta</taxon>
        <taxon>Tracheophyta</taxon>
        <taxon>Spermatophyta</taxon>
        <taxon>Magnoliopsida</taxon>
        <taxon>Liliopsida</taxon>
        <taxon>Zingiberales</taxon>
        <taxon>Musaceae</taxon>
        <taxon>Musa</taxon>
    </lineage>
</organism>
<dbReference type="STRING" id="52838.A0A4S8JKR4"/>
<proteinExistence type="predicted"/>
<comment type="subcellular location">
    <subcellularLocation>
        <location evidence="1">Nucleus</location>
    </subcellularLocation>
</comment>
<dbReference type="EMBL" id="PYDT01000004">
    <property type="protein sequence ID" value="THU62630.1"/>
    <property type="molecule type" value="Genomic_DNA"/>
</dbReference>
<dbReference type="AlphaFoldDB" id="A0A4S8JKR4"/>
<feature type="domain" description="MADS-box" evidence="7">
    <location>
        <begin position="1"/>
        <end position="49"/>
    </location>
</feature>
<gene>
    <name evidence="8" type="ORF">C4D60_Mb01t07120</name>
</gene>
<evidence type="ECO:0000313" key="9">
    <source>
        <dbReference type="Proteomes" id="UP000317650"/>
    </source>
</evidence>
<dbReference type="GO" id="GO:0000981">
    <property type="term" value="F:DNA-binding transcription factor activity, RNA polymerase II-specific"/>
    <property type="evidence" value="ECO:0007669"/>
    <property type="project" value="InterPro"/>
</dbReference>
<dbReference type="Proteomes" id="UP000317650">
    <property type="component" value="Chromosome 1"/>
</dbReference>
<reference evidence="8 9" key="1">
    <citation type="journal article" date="2019" name="Nat. Plants">
        <title>Genome sequencing of Musa balbisiana reveals subgenome evolution and function divergence in polyploid bananas.</title>
        <authorList>
            <person name="Yao X."/>
        </authorList>
    </citation>
    <scope>NUCLEOTIDE SEQUENCE [LARGE SCALE GENOMIC DNA]</scope>
    <source>
        <strain evidence="9">cv. DH-PKW</strain>
        <tissue evidence="8">Leaves</tissue>
    </source>
</reference>
<dbReference type="CDD" id="cd00266">
    <property type="entry name" value="MADS_SRF_like"/>
    <property type="match status" value="1"/>
</dbReference>
<keyword evidence="5" id="KW-0539">Nucleus</keyword>
<evidence type="ECO:0000259" key="7">
    <source>
        <dbReference type="PROSITE" id="PS50066"/>
    </source>
</evidence>
<dbReference type="Pfam" id="PF00319">
    <property type="entry name" value="SRF-TF"/>
    <property type="match status" value="1"/>
</dbReference>
<evidence type="ECO:0000256" key="4">
    <source>
        <dbReference type="ARBA" id="ARBA00023163"/>
    </source>
</evidence>
<dbReference type="GO" id="GO:0005634">
    <property type="term" value="C:nucleus"/>
    <property type="evidence" value="ECO:0007669"/>
    <property type="project" value="UniProtKB-SubCell"/>
</dbReference>
<sequence>MARNKVKLAWIVNDATRRATLKKRRKGLIKKVRELSILCGVEACVVVYTPHENQPVAWPSLQEAVQMMARFKSMPEIERSRKMVNQEAFLHQRIAKLLEQLRRQQRENREIEMTWLTWEGFHGRSLDDLDVEDASALAWSVETKLKEVNDRREELLKRLAMAPPPPPMPVVPAATVTGMMPLPMERINTVNQGHAAEGSQRPNWLMDMMSPWSEEGQMYVDPISSWPDSLFP</sequence>
<evidence type="ECO:0000256" key="5">
    <source>
        <dbReference type="ARBA" id="ARBA00023242"/>
    </source>
</evidence>
<keyword evidence="9" id="KW-1185">Reference proteome</keyword>
<dbReference type="PROSITE" id="PS50066">
    <property type="entry name" value="MADS_BOX_2"/>
    <property type="match status" value="1"/>
</dbReference>
<dbReference type="PRINTS" id="PR00404">
    <property type="entry name" value="MADSDOMAIN"/>
</dbReference>
<comment type="caution">
    <text evidence="8">The sequence shown here is derived from an EMBL/GenBank/DDBJ whole genome shotgun (WGS) entry which is preliminary data.</text>
</comment>
<evidence type="ECO:0000256" key="6">
    <source>
        <dbReference type="SAM" id="Coils"/>
    </source>
</evidence>
<dbReference type="InterPro" id="IPR033897">
    <property type="entry name" value="SRF-like_MADS-box"/>
</dbReference>
<dbReference type="GO" id="GO:0046983">
    <property type="term" value="F:protein dimerization activity"/>
    <property type="evidence" value="ECO:0007669"/>
    <property type="project" value="InterPro"/>
</dbReference>
<keyword evidence="6" id="KW-0175">Coiled coil</keyword>
<accession>A0A4S8JKR4</accession>
<name>A0A4S8JKR4_MUSBA</name>
<dbReference type="Gene3D" id="3.40.1810.10">
    <property type="entry name" value="Transcription factor, MADS-box"/>
    <property type="match status" value="1"/>
</dbReference>
<dbReference type="InterPro" id="IPR002100">
    <property type="entry name" value="TF_MADSbox"/>
</dbReference>
<dbReference type="GO" id="GO:0045944">
    <property type="term" value="P:positive regulation of transcription by RNA polymerase II"/>
    <property type="evidence" value="ECO:0007669"/>
    <property type="project" value="InterPro"/>
</dbReference>
<dbReference type="SMART" id="SM00432">
    <property type="entry name" value="MADS"/>
    <property type="match status" value="1"/>
</dbReference>
<keyword evidence="2" id="KW-0805">Transcription regulation</keyword>
<feature type="coiled-coil region" evidence="6">
    <location>
        <begin position="87"/>
        <end position="114"/>
    </location>
</feature>
<evidence type="ECO:0000313" key="8">
    <source>
        <dbReference type="EMBL" id="THU62630.1"/>
    </source>
</evidence>
<evidence type="ECO:0000256" key="2">
    <source>
        <dbReference type="ARBA" id="ARBA00023015"/>
    </source>
</evidence>
<keyword evidence="4" id="KW-0804">Transcription</keyword>
<evidence type="ECO:0000256" key="3">
    <source>
        <dbReference type="ARBA" id="ARBA00023125"/>
    </source>
</evidence>
<dbReference type="PANTHER" id="PTHR48019">
    <property type="entry name" value="SERUM RESPONSE FACTOR HOMOLOG"/>
    <property type="match status" value="1"/>
</dbReference>
<protein>
    <recommendedName>
        <fullName evidence="7">MADS-box domain-containing protein</fullName>
    </recommendedName>
</protein>